<dbReference type="PROSITE" id="PS50885">
    <property type="entry name" value="HAMP"/>
    <property type="match status" value="1"/>
</dbReference>
<dbReference type="Gene3D" id="3.30.565.10">
    <property type="entry name" value="Histidine kinase-like ATPase, C-terminal domain"/>
    <property type="match status" value="1"/>
</dbReference>
<dbReference type="EMBL" id="JAWXXV010000001">
    <property type="protein sequence ID" value="MDX5984603.1"/>
    <property type="molecule type" value="Genomic_DNA"/>
</dbReference>
<dbReference type="InterPro" id="IPR007892">
    <property type="entry name" value="CHASE4"/>
</dbReference>
<keyword evidence="4" id="KW-0597">Phosphoprotein</keyword>
<keyword evidence="13" id="KW-1185">Reference proteome</keyword>
<name>A0ABU4PK85_9SPHN</name>
<feature type="domain" description="HAMP" evidence="11">
    <location>
        <begin position="297"/>
        <end position="350"/>
    </location>
</feature>
<evidence type="ECO:0000256" key="6">
    <source>
        <dbReference type="ARBA" id="ARBA00022741"/>
    </source>
</evidence>
<keyword evidence="5" id="KW-0808">Transferase</keyword>
<evidence type="ECO:0000256" key="8">
    <source>
        <dbReference type="ARBA" id="ARBA00022840"/>
    </source>
</evidence>
<evidence type="ECO:0000256" key="5">
    <source>
        <dbReference type="ARBA" id="ARBA00022679"/>
    </source>
</evidence>
<feature type="domain" description="Histidine kinase" evidence="10">
    <location>
        <begin position="409"/>
        <end position="616"/>
    </location>
</feature>
<dbReference type="PROSITE" id="PS50109">
    <property type="entry name" value="HIS_KIN"/>
    <property type="match status" value="1"/>
</dbReference>
<dbReference type="Pfam" id="PF02518">
    <property type="entry name" value="HATPase_c"/>
    <property type="match status" value="1"/>
</dbReference>
<dbReference type="SUPFAM" id="SSF55874">
    <property type="entry name" value="ATPase domain of HSP90 chaperone/DNA topoisomerase II/histidine kinase"/>
    <property type="match status" value="1"/>
</dbReference>
<reference evidence="12 13" key="1">
    <citation type="submission" date="2023-11" db="EMBL/GenBank/DDBJ databases">
        <title>MicrobeMod: A computational toolkit for identifying prokaryotic methylation and restriction-modification with nanopore sequencing.</title>
        <authorList>
            <person name="Crits-Christoph A."/>
            <person name="Kang S.C."/>
            <person name="Lee H."/>
            <person name="Ostrov N."/>
        </authorList>
    </citation>
    <scope>NUCLEOTIDE SEQUENCE [LARGE SCALE GENOMIC DNA]</scope>
    <source>
        <strain evidence="12 13">ATCC 14820</strain>
    </source>
</reference>
<dbReference type="PANTHER" id="PTHR44936:SF10">
    <property type="entry name" value="SENSOR PROTEIN RSTB"/>
    <property type="match status" value="1"/>
</dbReference>
<keyword evidence="7" id="KW-0418">Kinase</keyword>
<dbReference type="InterPro" id="IPR003594">
    <property type="entry name" value="HATPase_dom"/>
</dbReference>
<dbReference type="EC" id="2.7.13.3" evidence="3"/>
<evidence type="ECO:0000259" key="10">
    <source>
        <dbReference type="PROSITE" id="PS50109"/>
    </source>
</evidence>
<evidence type="ECO:0000256" key="9">
    <source>
        <dbReference type="SAM" id="Phobius"/>
    </source>
</evidence>
<dbReference type="SMART" id="SM00304">
    <property type="entry name" value="HAMP"/>
    <property type="match status" value="1"/>
</dbReference>
<comment type="catalytic activity">
    <reaction evidence="1">
        <text>ATP + protein L-histidine = ADP + protein N-phospho-L-histidine.</text>
        <dbReference type="EC" id="2.7.13.3"/>
    </reaction>
</comment>
<accession>A0ABU4PK85</accession>
<feature type="transmembrane region" description="Helical" evidence="9">
    <location>
        <begin position="272"/>
        <end position="291"/>
    </location>
</feature>
<dbReference type="InterPro" id="IPR003660">
    <property type="entry name" value="HAMP_dom"/>
</dbReference>
<dbReference type="RefSeq" id="WP_245535525.1">
    <property type="nucleotide sequence ID" value="NZ_JAWXXV010000001.1"/>
</dbReference>
<sequence>MTGSMIRAARGRIGRWRGRGSLGVKLVLILTAVGLAGSLALTLLLASVIVPSFNQLEAKSIDAQVERTHAALGDFATKVENAVRDYGDWTASYTYMAHPTPEFERESFSTLAMANLNVDGMAYIGNDGRIVIARWRDLARGLDRLDRRDAFAAALVRTDFKRFLGAKSSGHYYLRLGDELAAIGVAKVRRSDGTGDPHGYVVMARRITSRALSEVLQLRATIDLANTPDANRIVAANATMRIAVPIQGADGHAVASAAFTVPRDVSVLGQRMLLLAVTGAIVLLLGVLVMLRRMITRLVLRPLARVEGHMQMVRSSGTLGLLPDEARRDEIGSLGKSFNAMLQQLKDLREQLEVQSFALGKSESAVAVMHNVRNALNPISTILSQGMAQPAPVDRAVLERAVAELAKDDLPAPRRAKLIAFVSAAIEAESADRAHRRDQLQIGREAMSHVLEIIGEQQSAAHERPAVEPCDVTEIIAKNATIARYSGSVSIAFSFPAQPCYVLASRIILSQVIGNLFSNAADAIAAKGTASGSISVSIEEQGDTARIAICDDGEGFAADATPTLFQRGFSTRRHKSGGLGLHWCANSMAAMHGTLRLESEGPGRGAVAVLTLGLAPRAASEIAA</sequence>
<organism evidence="12 13">
    <name type="scientific">Sphingomonas echinoides</name>
    <dbReference type="NCBI Taxonomy" id="59803"/>
    <lineage>
        <taxon>Bacteria</taxon>
        <taxon>Pseudomonadati</taxon>
        <taxon>Pseudomonadota</taxon>
        <taxon>Alphaproteobacteria</taxon>
        <taxon>Sphingomonadales</taxon>
        <taxon>Sphingomonadaceae</taxon>
        <taxon>Sphingomonas</taxon>
    </lineage>
</organism>
<dbReference type="SMART" id="SM00387">
    <property type="entry name" value="HATPase_c"/>
    <property type="match status" value="1"/>
</dbReference>
<proteinExistence type="predicted"/>
<gene>
    <name evidence="12" type="ORF">SIL82_10040</name>
</gene>
<keyword evidence="9" id="KW-0812">Transmembrane</keyword>
<keyword evidence="9" id="KW-0472">Membrane</keyword>
<keyword evidence="6" id="KW-0547">Nucleotide-binding</keyword>
<evidence type="ECO:0000256" key="4">
    <source>
        <dbReference type="ARBA" id="ARBA00022553"/>
    </source>
</evidence>
<evidence type="ECO:0000259" key="11">
    <source>
        <dbReference type="PROSITE" id="PS50885"/>
    </source>
</evidence>
<evidence type="ECO:0000256" key="3">
    <source>
        <dbReference type="ARBA" id="ARBA00012438"/>
    </source>
</evidence>
<protein>
    <recommendedName>
        <fullName evidence="3">histidine kinase</fullName>
        <ecNumber evidence="3">2.7.13.3</ecNumber>
    </recommendedName>
</protein>
<evidence type="ECO:0000256" key="1">
    <source>
        <dbReference type="ARBA" id="ARBA00000085"/>
    </source>
</evidence>
<keyword evidence="8" id="KW-0067">ATP-binding</keyword>
<dbReference type="SUPFAM" id="SSF158472">
    <property type="entry name" value="HAMP domain-like"/>
    <property type="match status" value="1"/>
</dbReference>
<dbReference type="PANTHER" id="PTHR44936">
    <property type="entry name" value="SENSOR PROTEIN CREC"/>
    <property type="match status" value="1"/>
</dbReference>
<dbReference type="Proteomes" id="UP001279660">
    <property type="component" value="Unassembled WGS sequence"/>
</dbReference>
<dbReference type="Pfam" id="PF05228">
    <property type="entry name" value="CHASE4"/>
    <property type="match status" value="1"/>
</dbReference>
<dbReference type="Gene3D" id="6.10.340.10">
    <property type="match status" value="1"/>
</dbReference>
<dbReference type="InterPro" id="IPR036890">
    <property type="entry name" value="HATPase_C_sf"/>
</dbReference>
<evidence type="ECO:0000313" key="12">
    <source>
        <dbReference type="EMBL" id="MDX5984603.1"/>
    </source>
</evidence>
<comment type="caution">
    <text evidence="12">The sequence shown here is derived from an EMBL/GenBank/DDBJ whole genome shotgun (WGS) entry which is preliminary data.</text>
</comment>
<dbReference type="InterPro" id="IPR050980">
    <property type="entry name" value="2C_sensor_his_kinase"/>
</dbReference>
<dbReference type="Pfam" id="PF00672">
    <property type="entry name" value="HAMP"/>
    <property type="match status" value="1"/>
</dbReference>
<keyword evidence="9" id="KW-1133">Transmembrane helix</keyword>
<evidence type="ECO:0000256" key="7">
    <source>
        <dbReference type="ARBA" id="ARBA00022777"/>
    </source>
</evidence>
<evidence type="ECO:0000256" key="2">
    <source>
        <dbReference type="ARBA" id="ARBA00004370"/>
    </source>
</evidence>
<comment type="subcellular location">
    <subcellularLocation>
        <location evidence="2">Membrane</location>
    </subcellularLocation>
</comment>
<evidence type="ECO:0000313" key="13">
    <source>
        <dbReference type="Proteomes" id="UP001279660"/>
    </source>
</evidence>
<dbReference type="CDD" id="cd06225">
    <property type="entry name" value="HAMP"/>
    <property type="match status" value="1"/>
</dbReference>
<dbReference type="InterPro" id="IPR005467">
    <property type="entry name" value="His_kinase_dom"/>
</dbReference>